<evidence type="ECO:0000313" key="2">
    <source>
        <dbReference type="EnsemblPlants" id="PGSC0003DMT400043645"/>
    </source>
</evidence>
<protein>
    <submittedName>
        <fullName evidence="2">Uncharacterized protein</fullName>
    </submittedName>
</protein>
<dbReference type="EnsemblPlants" id="PGSC0003DMT400043645">
    <property type="protein sequence ID" value="PGSC0003DMT400043645"/>
    <property type="gene ID" value="PGSC0003DMG400016949"/>
</dbReference>
<dbReference type="Gramene" id="PGSC0003DMT400043645">
    <property type="protein sequence ID" value="PGSC0003DMT400043645"/>
    <property type="gene ID" value="PGSC0003DMG400016949"/>
</dbReference>
<reference evidence="2" key="2">
    <citation type="submission" date="2015-06" db="UniProtKB">
        <authorList>
            <consortium name="EnsemblPlants"/>
        </authorList>
    </citation>
    <scope>IDENTIFICATION</scope>
    <source>
        <strain evidence="2">DM1-3 516 R44</strain>
    </source>
</reference>
<dbReference type="HOGENOM" id="CLU_2282403_0_0_1"/>
<keyword evidence="3" id="KW-1185">Reference proteome</keyword>
<sequence length="102" mass="11580">MYPDGSVKDPSFDWLETFKKHRRSSPCSLVRSCCPKIREGRRGSRLAAGSRQCLLVTGGCPRWLLMLVLLAGGCWTEEEEERREKGRGGRRERGGKEAERRG</sequence>
<name>M1BF00_SOLTU</name>
<proteinExistence type="predicted"/>
<feature type="compositionally biased region" description="Basic and acidic residues" evidence="1">
    <location>
        <begin position="82"/>
        <end position="102"/>
    </location>
</feature>
<dbReference type="Proteomes" id="UP000011115">
    <property type="component" value="Unassembled WGS sequence"/>
</dbReference>
<reference evidence="3" key="1">
    <citation type="journal article" date="2011" name="Nature">
        <title>Genome sequence and analysis of the tuber crop potato.</title>
        <authorList>
            <consortium name="The Potato Genome Sequencing Consortium"/>
        </authorList>
    </citation>
    <scope>NUCLEOTIDE SEQUENCE [LARGE SCALE GENOMIC DNA]</scope>
    <source>
        <strain evidence="3">cv. DM1-3 516 R44</strain>
    </source>
</reference>
<evidence type="ECO:0000313" key="3">
    <source>
        <dbReference type="Proteomes" id="UP000011115"/>
    </source>
</evidence>
<dbReference type="PaxDb" id="4113-PGSC0003DMT400043645"/>
<organism evidence="2 3">
    <name type="scientific">Solanum tuberosum</name>
    <name type="common">Potato</name>
    <dbReference type="NCBI Taxonomy" id="4113"/>
    <lineage>
        <taxon>Eukaryota</taxon>
        <taxon>Viridiplantae</taxon>
        <taxon>Streptophyta</taxon>
        <taxon>Embryophyta</taxon>
        <taxon>Tracheophyta</taxon>
        <taxon>Spermatophyta</taxon>
        <taxon>Magnoliopsida</taxon>
        <taxon>eudicotyledons</taxon>
        <taxon>Gunneridae</taxon>
        <taxon>Pentapetalae</taxon>
        <taxon>asterids</taxon>
        <taxon>lamiids</taxon>
        <taxon>Solanales</taxon>
        <taxon>Solanaceae</taxon>
        <taxon>Solanoideae</taxon>
        <taxon>Solaneae</taxon>
        <taxon>Solanum</taxon>
    </lineage>
</organism>
<feature type="region of interest" description="Disordered" evidence="1">
    <location>
        <begin position="78"/>
        <end position="102"/>
    </location>
</feature>
<dbReference type="AlphaFoldDB" id="M1BF00"/>
<dbReference type="InParanoid" id="M1BF00"/>
<evidence type="ECO:0000256" key="1">
    <source>
        <dbReference type="SAM" id="MobiDB-lite"/>
    </source>
</evidence>
<accession>M1BF00</accession>